<keyword evidence="8" id="KW-1185">Reference proteome</keyword>
<evidence type="ECO:0000256" key="2">
    <source>
        <dbReference type="ARBA" id="ARBA00022692"/>
    </source>
</evidence>
<dbReference type="OrthoDB" id="3182222at2"/>
<dbReference type="GO" id="GO:0016020">
    <property type="term" value="C:membrane"/>
    <property type="evidence" value="ECO:0007669"/>
    <property type="project" value="UniProtKB-SubCell"/>
</dbReference>
<proteinExistence type="predicted"/>
<keyword evidence="3 5" id="KW-1133">Transmembrane helix</keyword>
<comment type="subcellular location">
    <subcellularLocation>
        <location evidence="1">Membrane</location>
        <topology evidence="1">Multi-pass membrane protein</topology>
    </subcellularLocation>
</comment>
<dbReference type="PANTHER" id="PTHR43471">
    <property type="entry name" value="ABC TRANSPORTER PERMEASE"/>
    <property type="match status" value="1"/>
</dbReference>
<evidence type="ECO:0000256" key="5">
    <source>
        <dbReference type="SAM" id="Phobius"/>
    </source>
</evidence>
<feature type="transmembrane region" description="Helical" evidence="5">
    <location>
        <begin position="153"/>
        <end position="174"/>
    </location>
</feature>
<dbReference type="InterPro" id="IPR013525">
    <property type="entry name" value="ABC2_TM"/>
</dbReference>
<evidence type="ECO:0000256" key="4">
    <source>
        <dbReference type="ARBA" id="ARBA00023136"/>
    </source>
</evidence>
<feature type="transmembrane region" description="Helical" evidence="5">
    <location>
        <begin position="92"/>
        <end position="115"/>
    </location>
</feature>
<accession>A0A264W4Y5</accession>
<evidence type="ECO:0000313" key="8">
    <source>
        <dbReference type="Proteomes" id="UP000217065"/>
    </source>
</evidence>
<reference evidence="7 8" key="1">
    <citation type="submission" date="2017-07" db="EMBL/GenBank/DDBJ databases">
        <title>Tetzosporium hominis gen.nov. sp.nov.</title>
        <authorList>
            <person name="Tetz G."/>
            <person name="Tetz V."/>
        </authorList>
    </citation>
    <scope>NUCLEOTIDE SEQUENCE [LARGE SCALE GENOMIC DNA]</scope>
    <source>
        <strain evidence="7 8">VT-49</strain>
    </source>
</reference>
<dbReference type="RefSeq" id="WP_094942144.1">
    <property type="nucleotide sequence ID" value="NZ_NOKQ01000189.1"/>
</dbReference>
<dbReference type="AlphaFoldDB" id="A0A264W4Y5"/>
<dbReference type="Proteomes" id="UP000217065">
    <property type="component" value="Unassembled WGS sequence"/>
</dbReference>
<feature type="transmembrane region" description="Helical" evidence="5">
    <location>
        <begin position="20"/>
        <end position="39"/>
    </location>
</feature>
<feature type="domain" description="ABC-2 type transporter transmembrane" evidence="6">
    <location>
        <begin position="49"/>
        <end position="225"/>
    </location>
</feature>
<keyword evidence="2 5" id="KW-0812">Transmembrane</keyword>
<comment type="caution">
    <text evidence="7">The sequence shown here is derived from an EMBL/GenBank/DDBJ whole genome shotgun (WGS) entry which is preliminary data.</text>
</comment>
<evidence type="ECO:0000256" key="1">
    <source>
        <dbReference type="ARBA" id="ARBA00004141"/>
    </source>
</evidence>
<sequence>MNVSMKRIQAIFVKDYKEFYRNYAISTMVLMPLALAFIYSMTGDMDLQSLFMPINLTFAMITAFIQSCLIAEEKEHNTLRSLLLSPASIADVLIGKSALVFVITVIVLGLCMWILEFTPSNLLAMSSALVLSTVFYLAMGLIVGLYTKTVMEASVGILPVMIVFSFGPLVLLFADRYPILEIFEWLPSAQLILLEQYSSTGATSDILTSLVVLTIWAVVAVMLSTFLFKKRMSDE</sequence>
<dbReference type="EMBL" id="NOKQ01000189">
    <property type="protein sequence ID" value="OZS78646.1"/>
    <property type="molecule type" value="Genomic_DNA"/>
</dbReference>
<evidence type="ECO:0000313" key="7">
    <source>
        <dbReference type="EMBL" id="OZS78646.1"/>
    </source>
</evidence>
<protein>
    <submittedName>
        <fullName evidence="7">ABC transporter</fullName>
    </submittedName>
</protein>
<feature type="transmembrane region" description="Helical" evidence="5">
    <location>
        <begin position="121"/>
        <end position="146"/>
    </location>
</feature>
<dbReference type="GO" id="GO:0140359">
    <property type="term" value="F:ABC-type transporter activity"/>
    <property type="evidence" value="ECO:0007669"/>
    <property type="project" value="InterPro"/>
</dbReference>
<feature type="transmembrane region" description="Helical" evidence="5">
    <location>
        <begin position="206"/>
        <end position="228"/>
    </location>
</feature>
<feature type="transmembrane region" description="Helical" evidence="5">
    <location>
        <begin position="51"/>
        <end position="71"/>
    </location>
</feature>
<organism evidence="7 8">
    <name type="scientific">Tetzosporium hominis</name>
    <dbReference type="NCBI Taxonomy" id="2020506"/>
    <lineage>
        <taxon>Bacteria</taxon>
        <taxon>Bacillati</taxon>
        <taxon>Bacillota</taxon>
        <taxon>Bacilli</taxon>
        <taxon>Bacillales</taxon>
        <taxon>Caryophanaceae</taxon>
        <taxon>Tetzosporium</taxon>
    </lineage>
</organism>
<evidence type="ECO:0000259" key="6">
    <source>
        <dbReference type="Pfam" id="PF12698"/>
    </source>
</evidence>
<dbReference type="Pfam" id="PF12698">
    <property type="entry name" value="ABC2_membrane_3"/>
    <property type="match status" value="1"/>
</dbReference>
<keyword evidence="4 5" id="KW-0472">Membrane</keyword>
<evidence type="ECO:0000256" key="3">
    <source>
        <dbReference type="ARBA" id="ARBA00022989"/>
    </source>
</evidence>
<gene>
    <name evidence="7" type="ORF">CF394_05000</name>
</gene>
<name>A0A264W4Y5_9BACL</name>